<gene>
    <name evidence="1" type="ORF">V6984_12130</name>
</gene>
<organism evidence="1 2">
    <name type="scientific">Kineothrix sedimenti</name>
    <dbReference type="NCBI Taxonomy" id="3123317"/>
    <lineage>
        <taxon>Bacteria</taxon>
        <taxon>Bacillati</taxon>
        <taxon>Bacillota</taxon>
        <taxon>Clostridia</taxon>
        <taxon>Lachnospirales</taxon>
        <taxon>Lachnospiraceae</taxon>
        <taxon>Kineothrix</taxon>
    </lineage>
</organism>
<accession>A0ABZ3EQ21</accession>
<dbReference type="EMBL" id="CP146256">
    <property type="protein sequence ID" value="XAH72279.1"/>
    <property type="molecule type" value="Genomic_DNA"/>
</dbReference>
<dbReference type="RefSeq" id="WP_342755897.1">
    <property type="nucleotide sequence ID" value="NZ_CP146256.1"/>
</dbReference>
<evidence type="ECO:0000313" key="1">
    <source>
        <dbReference type="EMBL" id="XAH72279.1"/>
    </source>
</evidence>
<keyword evidence="2" id="KW-1185">Reference proteome</keyword>
<dbReference type="Proteomes" id="UP001451571">
    <property type="component" value="Chromosome"/>
</dbReference>
<sequence>MEQTILLSKEENMSNKLPFTIVNKKPVFSADEELKNRKYVEKELYEVYRKYSNH</sequence>
<reference evidence="1 2" key="1">
    <citation type="submission" date="2024-02" db="EMBL/GenBank/DDBJ databases">
        <title>Bacterial strain from lacustrine sediment.</title>
        <authorList>
            <person name="Petit C."/>
            <person name="Fadhlaoui K."/>
        </authorList>
    </citation>
    <scope>NUCLEOTIDE SEQUENCE [LARGE SCALE GENOMIC DNA]</scope>
    <source>
        <strain evidence="1 2">IPX-CK</strain>
    </source>
</reference>
<proteinExistence type="predicted"/>
<evidence type="ECO:0000313" key="2">
    <source>
        <dbReference type="Proteomes" id="UP001451571"/>
    </source>
</evidence>
<name>A0ABZ3EQ21_9FIRM</name>
<protein>
    <submittedName>
        <fullName evidence="1">Uncharacterized protein</fullName>
    </submittedName>
</protein>